<evidence type="ECO:0000256" key="1">
    <source>
        <dbReference type="SAM" id="MobiDB-lite"/>
    </source>
</evidence>
<organism evidence="2 3">
    <name type="scientific">Portunus trituberculatus</name>
    <name type="common">Swimming crab</name>
    <name type="synonym">Neptunus trituberculatus</name>
    <dbReference type="NCBI Taxonomy" id="210409"/>
    <lineage>
        <taxon>Eukaryota</taxon>
        <taxon>Metazoa</taxon>
        <taxon>Ecdysozoa</taxon>
        <taxon>Arthropoda</taxon>
        <taxon>Crustacea</taxon>
        <taxon>Multicrustacea</taxon>
        <taxon>Malacostraca</taxon>
        <taxon>Eumalacostraca</taxon>
        <taxon>Eucarida</taxon>
        <taxon>Decapoda</taxon>
        <taxon>Pleocyemata</taxon>
        <taxon>Brachyura</taxon>
        <taxon>Eubrachyura</taxon>
        <taxon>Portunoidea</taxon>
        <taxon>Portunidae</taxon>
        <taxon>Portuninae</taxon>
        <taxon>Portunus</taxon>
    </lineage>
</organism>
<reference evidence="2 3" key="1">
    <citation type="submission" date="2019-05" db="EMBL/GenBank/DDBJ databases">
        <title>Another draft genome of Portunus trituberculatus and its Hox gene families provides insights of decapod evolution.</title>
        <authorList>
            <person name="Jeong J.-H."/>
            <person name="Song I."/>
            <person name="Kim S."/>
            <person name="Choi T."/>
            <person name="Kim D."/>
            <person name="Ryu S."/>
            <person name="Kim W."/>
        </authorList>
    </citation>
    <scope>NUCLEOTIDE SEQUENCE [LARGE SCALE GENOMIC DNA]</scope>
    <source>
        <tissue evidence="2">Muscle</tissue>
    </source>
</reference>
<accession>A0A5B7FMZ4</accession>
<evidence type="ECO:0000313" key="3">
    <source>
        <dbReference type="Proteomes" id="UP000324222"/>
    </source>
</evidence>
<dbReference type="EMBL" id="VSRR010007444">
    <property type="protein sequence ID" value="MPC46896.1"/>
    <property type="molecule type" value="Genomic_DNA"/>
</dbReference>
<gene>
    <name evidence="2" type="ORF">E2C01_040627</name>
</gene>
<name>A0A5B7FMZ4_PORTR</name>
<proteinExistence type="predicted"/>
<evidence type="ECO:0000313" key="2">
    <source>
        <dbReference type="EMBL" id="MPC46896.1"/>
    </source>
</evidence>
<feature type="region of interest" description="Disordered" evidence="1">
    <location>
        <begin position="1"/>
        <end position="28"/>
    </location>
</feature>
<protein>
    <submittedName>
        <fullName evidence="2">Uncharacterized protein</fullName>
    </submittedName>
</protein>
<feature type="compositionally biased region" description="Basic residues" evidence="1">
    <location>
        <begin position="18"/>
        <end position="28"/>
    </location>
</feature>
<keyword evidence="3" id="KW-1185">Reference proteome</keyword>
<sequence length="28" mass="3194">MSQETTPSHRSLRQMGPRARKAKTSLTH</sequence>
<comment type="caution">
    <text evidence="2">The sequence shown here is derived from an EMBL/GenBank/DDBJ whole genome shotgun (WGS) entry which is preliminary data.</text>
</comment>
<dbReference type="Proteomes" id="UP000324222">
    <property type="component" value="Unassembled WGS sequence"/>
</dbReference>
<dbReference type="AlphaFoldDB" id="A0A5B7FMZ4"/>